<keyword evidence="2" id="KW-1185">Reference proteome</keyword>
<dbReference type="AlphaFoldDB" id="A0A7W7YFQ3"/>
<evidence type="ECO:0000313" key="1">
    <source>
        <dbReference type="EMBL" id="MBB5035350.1"/>
    </source>
</evidence>
<name>A0A7W7YFQ3_9BACT</name>
<protein>
    <submittedName>
        <fullName evidence="1">Uncharacterized protein</fullName>
    </submittedName>
</protein>
<accession>A0A7W7YFQ3</accession>
<evidence type="ECO:0000313" key="2">
    <source>
        <dbReference type="Proteomes" id="UP000590740"/>
    </source>
</evidence>
<dbReference type="Proteomes" id="UP000590740">
    <property type="component" value="Unassembled WGS sequence"/>
</dbReference>
<organism evidence="1 2">
    <name type="scientific">Prosthecobacter vanneervenii</name>
    <dbReference type="NCBI Taxonomy" id="48466"/>
    <lineage>
        <taxon>Bacteria</taxon>
        <taxon>Pseudomonadati</taxon>
        <taxon>Verrucomicrobiota</taxon>
        <taxon>Verrucomicrobiia</taxon>
        <taxon>Verrucomicrobiales</taxon>
        <taxon>Verrucomicrobiaceae</taxon>
        <taxon>Prosthecobacter</taxon>
    </lineage>
</organism>
<dbReference type="RefSeq" id="WP_184344050.1">
    <property type="nucleotide sequence ID" value="NZ_JACHIG010000016.1"/>
</dbReference>
<proteinExistence type="predicted"/>
<reference evidence="1 2" key="1">
    <citation type="submission" date="2020-08" db="EMBL/GenBank/DDBJ databases">
        <title>Genomic Encyclopedia of Type Strains, Phase IV (KMG-IV): sequencing the most valuable type-strain genomes for metagenomic binning, comparative biology and taxonomic classification.</title>
        <authorList>
            <person name="Goeker M."/>
        </authorList>
    </citation>
    <scope>NUCLEOTIDE SEQUENCE [LARGE SCALE GENOMIC DNA]</scope>
    <source>
        <strain evidence="1 2">DSM 12252</strain>
    </source>
</reference>
<comment type="caution">
    <text evidence="1">The sequence shown here is derived from an EMBL/GenBank/DDBJ whole genome shotgun (WGS) entry which is preliminary data.</text>
</comment>
<gene>
    <name evidence="1" type="ORF">HNQ65_004960</name>
</gene>
<dbReference type="EMBL" id="JACHIG010000016">
    <property type="protein sequence ID" value="MBB5035350.1"/>
    <property type="molecule type" value="Genomic_DNA"/>
</dbReference>
<sequence>MSGPIFNTNPIFAFSDNKSLLLKMEFVPPVSAVTNGVRPIKEAAFSLEEKQSGQVLWKRQFGRGIFARALFISDNGWSVLHLGRDHPRLHVINPAGEEVLIVAIEHALCSRPMRPALWKGPWEVWSDKHVMITSVGTFWTIGARIRFEQIGSQTFFICRTRSGRYLVLDLNGARLLSEVELPPELVPLLRPSDQCWALDILTQVSRERAALECAIECADGGSLSPPDMDDLYSNFEIALRILRQDNVKKAAEVLKELQDFRGPVYQRGVYPALEMNGGEWQYDPAREWIHLTMFVTGVKPRGLACRWFCETDIGTGARFRELPECIPDRDRILKSLKPGMTFDAVISRVGAPSALLRHSELEDELPFEEQAQYERWDYDELGVDGKPHSWGLIFRLSNVESVQQDPSKPWSHSFRFKTTEECTPVLHAVKRIRWTKAYREIREGRY</sequence>